<comment type="function">
    <text evidence="1">O-methyltransferase required for two non-consecutive steps during ubiquinone biosynthesis. Catalyzes the 2 O-methylation of 3,4-dihydroxy-5-(all-trans-polyprenyl)benzoic acid into 4-hydroxy-3-methoxy-5-(all-trans-polyprenyl)benzoic acid. Also catalyzes the last step of ubiquinone biosynthesis by mediating methylation of 3-demethylubiquinone into ubiquinone. Also able to mediate the methylation of 3-demethylubiquinol into ubiquinol.</text>
</comment>
<dbReference type="CDD" id="cd02440">
    <property type="entry name" value="AdoMet_MTases"/>
    <property type="match status" value="1"/>
</dbReference>
<dbReference type="GO" id="GO:0046872">
    <property type="term" value="F:metal ion binding"/>
    <property type="evidence" value="ECO:0007669"/>
    <property type="project" value="UniProtKB-KW"/>
</dbReference>
<dbReference type="PANTHER" id="PTHR13304">
    <property type="entry name" value="GLYCOSYLPHOSPHATIDYLINOSITOL ANCHOR ATTACHMENT 1 PROTEIN"/>
    <property type="match status" value="1"/>
</dbReference>
<dbReference type="HAMAP" id="MF_00472">
    <property type="entry name" value="UbiG"/>
    <property type="match status" value="1"/>
</dbReference>
<keyword evidence="1" id="KW-0460">Magnesium</keyword>
<keyword evidence="1" id="KW-0949">S-adenosyl-L-methionine</keyword>
<keyword evidence="2" id="KW-1133">Transmembrane helix</keyword>
<evidence type="ECO:0000313" key="4">
    <source>
        <dbReference type="Proteomes" id="UP001214628"/>
    </source>
</evidence>
<keyword evidence="1 2" id="KW-0472">Membrane</keyword>
<name>A0AAF0F9V3_9BASI</name>
<gene>
    <name evidence="3" type="primary">ALG3_1</name>
    <name evidence="1" type="synonym">COQ3</name>
    <name evidence="3" type="ORF">MPSI1_002212</name>
</gene>
<comment type="pathway">
    <text evidence="1">Cofactor biosynthesis; ubiquinone biosynthesis.</text>
</comment>
<comment type="cofactor">
    <cofactor evidence="1">
        <name>Mg(2+)</name>
        <dbReference type="ChEBI" id="CHEBI:18420"/>
    </cofactor>
</comment>
<feature type="binding site" evidence="1">
    <location>
        <position position="718"/>
    </location>
    <ligand>
        <name>Mg(2+)</name>
        <dbReference type="ChEBI" id="CHEBI:18420"/>
    </ligand>
</feature>
<dbReference type="Pfam" id="PF13489">
    <property type="entry name" value="Methyltransf_23"/>
    <property type="match status" value="1"/>
</dbReference>
<feature type="transmembrane region" description="Helical" evidence="2">
    <location>
        <begin position="468"/>
        <end position="489"/>
    </location>
</feature>
<feature type="binding site" evidence="1">
    <location>
        <position position="636"/>
    </location>
    <ligand>
        <name>S-adenosyl-L-methionine</name>
        <dbReference type="ChEBI" id="CHEBI:59789"/>
    </ligand>
</feature>
<keyword evidence="1" id="KW-0999">Mitochondrion inner membrane</keyword>
<dbReference type="EC" id="2.1.1.64" evidence="1"/>
<dbReference type="GO" id="GO:0010420">
    <property type="term" value="F:polyprenyldihydroxybenzoate methyltransferase activity"/>
    <property type="evidence" value="ECO:0007669"/>
    <property type="project" value="UniProtKB-UniRule"/>
</dbReference>
<dbReference type="EC" id="2.1.1.-" evidence="1"/>
<dbReference type="Pfam" id="PF04114">
    <property type="entry name" value="Gaa1"/>
    <property type="match status" value="1"/>
</dbReference>
<dbReference type="GO" id="GO:0042765">
    <property type="term" value="C:GPI-anchor transamidase complex"/>
    <property type="evidence" value="ECO:0007669"/>
    <property type="project" value="InterPro"/>
</dbReference>
<keyword evidence="1" id="KW-0479">Metal-binding</keyword>
<dbReference type="EC" id="2.1.1.114" evidence="1"/>
<dbReference type="Proteomes" id="UP001214628">
    <property type="component" value="Chromosome 2"/>
</dbReference>
<comment type="catalytic activity">
    <reaction evidence="1">
        <text>a 3,4-dihydroxy-5-(all-trans-polyprenyl)benzoate + S-adenosyl-L-methionine = a 4-hydroxy-3-methoxy-5-(all-trans-polyprenyl)benzoate + S-adenosyl-L-homocysteine + H(+)</text>
        <dbReference type="Rhea" id="RHEA:44452"/>
        <dbReference type="Rhea" id="RHEA-COMP:10930"/>
        <dbReference type="Rhea" id="RHEA-COMP:10931"/>
        <dbReference type="ChEBI" id="CHEBI:15378"/>
        <dbReference type="ChEBI" id="CHEBI:57856"/>
        <dbReference type="ChEBI" id="CHEBI:59789"/>
        <dbReference type="ChEBI" id="CHEBI:64694"/>
        <dbReference type="ChEBI" id="CHEBI:84443"/>
        <dbReference type="EC" id="2.1.1.114"/>
    </reaction>
</comment>
<evidence type="ECO:0000256" key="1">
    <source>
        <dbReference type="HAMAP-Rule" id="MF_03190"/>
    </source>
</evidence>
<feature type="binding site" evidence="1">
    <location>
        <position position="657"/>
    </location>
    <ligand>
        <name>S-adenosyl-L-methionine</name>
        <dbReference type="ChEBI" id="CHEBI:59789"/>
    </ligand>
</feature>
<feature type="binding site" evidence="1">
    <location>
        <position position="714"/>
    </location>
    <ligand>
        <name>Mg(2+)</name>
        <dbReference type="ChEBI" id="CHEBI:18420"/>
    </ligand>
</feature>
<reference evidence="3" key="1">
    <citation type="submission" date="2023-02" db="EMBL/GenBank/DDBJ databases">
        <title>Mating type loci evolution in Malassezia.</title>
        <authorList>
            <person name="Coelho M.A."/>
        </authorList>
    </citation>
    <scope>NUCLEOTIDE SEQUENCE</scope>
    <source>
        <strain evidence="3">CBS 14136</strain>
    </source>
</reference>
<feature type="binding site" evidence="1">
    <location>
        <position position="717"/>
    </location>
    <ligand>
        <name>Mg(2+)</name>
        <dbReference type="ChEBI" id="CHEBI:18420"/>
    </ligand>
</feature>
<dbReference type="InterPro" id="IPR029063">
    <property type="entry name" value="SAM-dependent_MTases_sf"/>
</dbReference>
<keyword evidence="1" id="KW-0831">Ubiquinone biosynthesis</keyword>
<keyword evidence="1" id="KW-0496">Mitochondrion</keyword>
<proteinExistence type="inferred from homology"/>
<comment type="similarity">
    <text evidence="1">Belongs to the class I-like SAM-binding methyltransferase superfamily. UbiG/COQ3 family.</text>
</comment>
<feature type="transmembrane region" description="Helical" evidence="2">
    <location>
        <begin position="501"/>
        <end position="522"/>
    </location>
</feature>
<dbReference type="GO" id="GO:0061542">
    <property type="term" value="F:3-demethylubiquinol 3-O-methyltransferase activity"/>
    <property type="evidence" value="ECO:0007669"/>
    <property type="project" value="UniProtKB-UniRule"/>
</dbReference>
<dbReference type="EMBL" id="CP118376">
    <property type="protein sequence ID" value="WFD43550.1"/>
    <property type="molecule type" value="Genomic_DNA"/>
</dbReference>
<evidence type="ECO:0000313" key="3">
    <source>
        <dbReference type="EMBL" id="WFD43550.1"/>
    </source>
</evidence>
<keyword evidence="4" id="KW-1185">Reference proteome</keyword>
<dbReference type="InterPro" id="IPR010233">
    <property type="entry name" value="UbiG_MeTrfase"/>
</dbReference>
<dbReference type="PANTHER" id="PTHR13304:SF0">
    <property type="entry name" value="GLYCOSYLPHOSPHATIDYLINOSITOL ANCHOR ATTACHMENT 1 PROTEIN"/>
    <property type="match status" value="1"/>
</dbReference>
<sequence>MLAIPIQPFSRDVYVDENALQPGQVKRAWDWSDVRYADRISDELQSFVRANDTRGRLAFLCKELKALGLDAHTQSYRFQLPHGKYIDGSNVYARVYTPRIDGREATVLAASWLSRQKLSSSPAHGLPVLSGESGRAANIRGIALTLALVRRVQMASYWSKDLIVVLSDGFLDGMQAWASSYFSDSQASLRAEDLHIGGAQIWNGVALDYPGDSYSSLSLLHEGRDAQLPNLDTLNTVVKIIEGLHFQPRIGLHGSTHEQVERHTPNLDNVVAWGFPRKLLELFESRASRHDAVRRFFAGWRALLAQWRMQLAGHPSGIHGVLLPYHVDALTLFAEPAAGPSGFYDLGGIVELTLRSFSNLHERLHHSQFFYLLLSPQMFVPLGMYLLVPLLLGAALTIAGLTLWNALGARRDRLRRKLVERLVPNTDQCVVETPTYDDLSRKLASGPADVRQIALRAHLELGRPVLDAIMYMIYAHLIGLACLVIALHLPPRSLDQQHRSYSRLFPLGLLPVILSLVGAYIARSRQLDLASLGWKAVGVARGWGSVRGASRTYSSYSSIDPADIAHFSRLSEQWWDEEGEFKPLHKMNQVRIEFMRDKLEEIRGWEAAMDDVLGRPKQADPAPGSFLSGLKMLDVGCGGGILAESAARLGACVTGADASAENVKVATLHAQQDPGLHLRDDARTFEEHSVSYIATPAENLRDDQQRFDIVTAMEVIEHVKQPAEFLRCLADLVKPGGYLFMSTMSRTVLSYFLTILMAEKVLRVVSEGTHRHAQYINPNEMVDFFKNLGWIQEESAKPKGRALLPDGAPVAPMPLRLQYETRGTMFLPIIDKWVLAPQSVADEAATAKPITSFLPSLLGGTQRCTEQCNYFFYIRKPM</sequence>
<feature type="binding site" evidence="1">
    <location>
        <position position="591"/>
    </location>
    <ligand>
        <name>S-adenosyl-L-methionine</name>
        <dbReference type="ChEBI" id="CHEBI:59789"/>
    </ligand>
</feature>
<keyword evidence="1" id="KW-0489">Methyltransferase</keyword>
<accession>A0AAF0F9V3</accession>
<dbReference type="NCBIfam" id="TIGR01983">
    <property type="entry name" value="UbiG"/>
    <property type="match status" value="1"/>
</dbReference>
<dbReference type="AlphaFoldDB" id="A0AAF0F9V3"/>
<feature type="transmembrane region" description="Helical" evidence="2">
    <location>
        <begin position="382"/>
        <end position="407"/>
    </location>
</feature>
<dbReference type="GO" id="GO:0031314">
    <property type="term" value="C:extrinsic component of mitochondrial inner membrane"/>
    <property type="evidence" value="ECO:0007669"/>
    <property type="project" value="UniProtKB-UniRule"/>
</dbReference>
<comment type="catalytic activity">
    <reaction evidence="1">
        <text>a 3-demethylubiquinol + S-adenosyl-L-methionine = a ubiquinol + S-adenosyl-L-homocysteine + H(+)</text>
        <dbReference type="Rhea" id="RHEA:44380"/>
        <dbReference type="Rhea" id="RHEA-COMP:9566"/>
        <dbReference type="Rhea" id="RHEA-COMP:10914"/>
        <dbReference type="ChEBI" id="CHEBI:15378"/>
        <dbReference type="ChEBI" id="CHEBI:17976"/>
        <dbReference type="ChEBI" id="CHEBI:57856"/>
        <dbReference type="ChEBI" id="CHEBI:59789"/>
        <dbReference type="ChEBI" id="CHEBI:84422"/>
        <dbReference type="EC" id="2.1.1.64"/>
    </reaction>
</comment>
<dbReference type="GO" id="GO:0016757">
    <property type="term" value="F:glycosyltransferase activity"/>
    <property type="evidence" value="ECO:0007669"/>
    <property type="project" value="UniProtKB-KW"/>
</dbReference>
<dbReference type="Gene3D" id="3.40.50.150">
    <property type="entry name" value="Vaccinia Virus protein VP39"/>
    <property type="match status" value="1"/>
</dbReference>
<dbReference type="GO" id="GO:0032259">
    <property type="term" value="P:methylation"/>
    <property type="evidence" value="ECO:0007669"/>
    <property type="project" value="UniProtKB-KW"/>
</dbReference>
<organism evidence="3 4">
    <name type="scientific">Malassezia psittaci</name>
    <dbReference type="NCBI Taxonomy" id="1821823"/>
    <lineage>
        <taxon>Eukaryota</taxon>
        <taxon>Fungi</taxon>
        <taxon>Dikarya</taxon>
        <taxon>Basidiomycota</taxon>
        <taxon>Ustilaginomycotina</taxon>
        <taxon>Malasseziomycetes</taxon>
        <taxon>Malasseziales</taxon>
        <taxon>Malasseziaceae</taxon>
        <taxon>Malassezia</taxon>
    </lineage>
</organism>
<keyword evidence="3" id="KW-0328">Glycosyltransferase</keyword>
<dbReference type="SUPFAM" id="SSF53335">
    <property type="entry name" value="S-adenosyl-L-methionine-dependent methyltransferases"/>
    <property type="match status" value="1"/>
</dbReference>
<evidence type="ECO:0000256" key="2">
    <source>
        <dbReference type="SAM" id="Phobius"/>
    </source>
</evidence>
<feature type="binding site" evidence="1">
    <location>
        <position position="713"/>
    </location>
    <ligand>
        <name>S-adenosyl-L-methionine</name>
        <dbReference type="ChEBI" id="CHEBI:59789"/>
    </ligand>
</feature>
<keyword evidence="1 3" id="KW-0808">Transferase</keyword>
<dbReference type="GO" id="GO:0016255">
    <property type="term" value="P:attachment of GPI anchor to protein"/>
    <property type="evidence" value="ECO:0007669"/>
    <property type="project" value="TreeGrafter"/>
</dbReference>
<comment type="subunit">
    <text evidence="1">Component of a multi-subunit COQ enzyme complex, composed of at least COQ3, COQ4, COQ5, COQ6, COQ7 and COQ9.</text>
</comment>
<comment type="subcellular location">
    <subcellularLocation>
        <location evidence="1">Mitochondrion inner membrane</location>
        <topology evidence="1">Peripheral membrane protein</topology>
        <orientation evidence="1">Matrix side</orientation>
    </subcellularLocation>
</comment>
<protein>
    <recommendedName>
        <fullName evidence="1">Ubiquinone biosynthesis O-methyltransferase, mitochondrial</fullName>
    </recommendedName>
    <alternativeName>
        <fullName evidence="1">3-demethylubiquinol 3-O-methyltransferase</fullName>
        <ecNumber evidence="1">2.1.1.64</ecNumber>
    </alternativeName>
    <alternativeName>
        <fullName evidence="1">3-demethylubiquinone 3-O-methyltransferase</fullName>
        <ecNumber evidence="1">2.1.1.-</ecNumber>
    </alternativeName>
    <alternativeName>
        <fullName evidence="1">Polyprenyldihydroxybenzoate methyltransferase</fullName>
        <ecNumber evidence="1">2.1.1.114</ecNumber>
    </alternativeName>
</protein>
<dbReference type="InterPro" id="IPR007246">
    <property type="entry name" value="Gaa1"/>
</dbReference>
<keyword evidence="2" id="KW-0812">Transmembrane</keyword>
<comment type="catalytic activity">
    <reaction evidence="1">
        <text>a 3-demethylubiquinone + S-adenosyl-L-methionine = a ubiquinone + S-adenosyl-L-homocysteine</text>
        <dbReference type="Rhea" id="RHEA:81215"/>
        <dbReference type="Rhea" id="RHEA-COMP:9565"/>
        <dbReference type="Rhea" id="RHEA-COMP:19654"/>
        <dbReference type="ChEBI" id="CHEBI:16389"/>
        <dbReference type="ChEBI" id="CHEBI:57856"/>
        <dbReference type="ChEBI" id="CHEBI:59789"/>
        <dbReference type="ChEBI" id="CHEBI:231825"/>
    </reaction>
</comment>